<dbReference type="Proteomes" id="UP000631114">
    <property type="component" value="Unassembled WGS sequence"/>
</dbReference>
<dbReference type="Pfam" id="PF16719">
    <property type="entry name" value="SAWADEE"/>
    <property type="match status" value="1"/>
</dbReference>
<reference evidence="3 4" key="1">
    <citation type="submission" date="2020-10" db="EMBL/GenBank/DDBJ databases">
        <title>The Coptis chinensis genome and diversification of protoberbering-type alkaloids.</title>
        <authorList>
            <person name="Wang B."/>
            <person name="Shu S."/>
            <person name="Song C."/>
            <person name="Liu Y."/>
        </authorList>
    </citation>
    <scope>NUCLEOTIDE SEQUENCE [LARGE SCALE GENOMIC DNA]</scope>
    <source>
        <strain evidence="3">HL-2020</strain>
        <tissue evidence="3">Leaf</tissue>
    </source>
</reference>
<comment type="caution">
    <text evidence="3">The sequence shown here is derived from an EMBL/GenBank/DDBJ whole genome shotgun (WGS) entry which is preliminary data.</text>
</comment>
<feature type="compositionally biased region" description="Polar residues" evidence="1">
    <location>
        <begin position="191"/>
        <end position="206"/>
    </location>
</feature>
<dbReference type="OrthoDB" id="1866990at2759"/>
<protein>
    <recommendedName>
        <fullName evidence="2">SAWADEE domain-containing protein</fullName>
    </recommendedName>
</protein>
<keyword evidence="4" id="KW-1185">Reference proteome</keyword>
<evidence type="ECO:0000256" key="1">
    <source>
        <dbReference type="SAM" id="MobiDB-lite"/>
    </source>
</evidence>
<organism evidence="3 4">
    <name type="scientific">Coptis chinensis</name>
    <dbReference type="NCBI Taxonomy" id="261450"/>
    <lineage>
        <taxon>Eukaryota</taxon>
        <taxon>Viridiplantae</taxon>
        <taxon>Streptophyta</taxon>
        <taxon>Embryophyta</taxon>
        <taxon>Tracheophyta</taxon>
        <taxon>Spermatophyta</taxon>
        <taxon>Magnoliopsida</taxon>
        <taxon>Ranunculales</taxon>
        <taxon>Ranunculaceae</taxon>
        <taxon>Coptidoideae</taxon>
        <taxon>Coptis</taxon>
    </lineage>
</organism>
<feature type="region of interest" description="Disordered" evidence="1">
    <location>
        <begin position="179"/>
        <end position="245"/>
    </location>
</feature>
<dbReference type="GO" id="GO:0003682">
    <property type="term" value="F:chromatin binding"/>
    <property type="evidence" value="ECO:0007669"/>
    <property type="project" value="InterPro"/>
</dbReference>
<dbReference type="AlphaFoldDB" id="A0A835LM26"/>
<gene>
    <name evidence="3" type="ORF">IFM89_011221</name>
</gene>
<accession>A0A835LM26</accession>
<sequence>MVIVNQDSTSLEFQASEDNAWYAVCLVLQGETLVVKFSEFPDTYDEKFSTADFKDTKELEKFIGRFRPTSDQVQDNECKEITDGTTVCASKVFGVNDVKFYDATVQEVKIKDHKFENGEEVCTCKFVLYWLSGPKGLACPMSEADVAHICKIQHGKPMNPTLTLFEKISREKLQMLSHGSARVSDDVKLSPNRTPDSTINNETRSTPKILKSYKQSVTTPRTLKGRRSGLGKKNEQDEDLEGNSVSMEDIREPSSFHFLLIENLEKDLSPSAIVDFVKKHVSITSHAQVFPSLSSETYTRGIIAVDTQEELQKLSDFLHDPGHIILSARGIPWMITEKKLRLGGLGQKIEDLTLLSERRPWDSSLEVGEKVKVASRGTELYNRGKQLKTLFLEFADHLRGLHQKFASEECKILQPSNGPIKGL</sequence>
<dbReference type="InterPro" id="IPR032001">
    <property type="entry name" value="SAWADEE_dom"/>
</dbReference>
<evidence type="ECO:0000313" key="3">
    <source>
        <dbReference type="EMBL" id="KAF9600638.1"/>
    </source>
</evidence>
<dbReference type="EMBL" id="JADFTS010000006">
    <property type="protein sequence ID" value="KAF9600638.1"/>
    <property type="molecule type" value="Genomic_DNA"/>
</dbReference>
<proteinExistence type="predicted"/>
<dbReference type="PANTHER" id="PTHR36384:SF1">
    <property type="entry name" value="SAWADEE PROTEIN"/>
    <property type="match status" value="1"/>
</dbReference>
<name>A0A835LM26_9MAGN</name>
<dbReference type="PANTHER" id="PTHR36384">
    <property type="entry name" value="SAWADEE PROTEIN"/>
    <property type="match status" value="1"/>
</dbReference>
<evidence type="ECO:0000259" key="2">
    <source>
        <dbReference type="Pfam" id="PF16719"/>
    </source>
</evidence>
<evidence type="ECO:0000313" key="4">
    <source>
        <dbReference type="Proteomes" id="UP000631114"/>
    </source>
</evidence>
<feature type="domain" description="SAWADEE" evidence="2">
    <location>
        <begin position="9"/>
        <end position="135"/>
    </location>
</feature>